<evidence type="ECO:0000256" key="8">
    <source>
        <dbReference type="ARBA" id="ARBA00022763"/>
    </source>
</evidence>
<dbReference type="STRING" id="6689.A0A423SWS7"/>
<dbReference type="GO" id="GO:0030870">
    <property type="term" value="C:Mre11 complex"/>
    <property type="evidence" value="ECO:0007669"/>
    <property type="project" value="TreeGrafter"/>
</dbReference>
<evidence type="ECO:0000256" key="9">
    <source>
        <dbReference type="ARBA" id="ARBA00022801"/>
    </source>
</evidence>
<feature type="coiled-coil region" evidence="19">
    <location>
        <begin position="734"/>
        <end position="765"/>
    </location>
</feature>
<dbReference type="GO" id="GO:0007004">
    <property type="term" value="P:telomere maintenance via telomerase"/>
    <property type="evidence" value="ECO:0007669"/>
    <property type="project" value="TreeGrafter"/>
</dbReference>
<evidence type="ECO:0000256" key="12">
    <source>
        <dbReference type="ARBA" id="ARBA00022842"/>
    </source>
</evidence>
<dbReference type="PANTHER" id="PTHR18867">
    <property type="entry name" value="RAD50"/>
    <property type="match status" value="1"/>
</dbReference>
<feature type="coiled-coil region" evidence="19">
    <location>
        <begin position="292"/>
        <end position="340"/>
    </location>
</feature>
<dbReference type="GO" id="GO:0046872">
    <property type="term" value="F:metal ion binding"/>
    <property type="evidence" value="ECO:0007669"/>
    <property type="project" value="UniProtKB-UniRule"/>
</dbReference>
<dbReference type="OrthoDB" id="18797at2759"/>
<keyword evidence="11" id="KW-0067">ATP-binding</keyword>
<evidence type="ECO:0000256" key="1">
    <source>
        <dbReference type="ARBA" id="ARBA00001947"/>
    </source>
</evidence>
<evidence type="ECO:0000256" key="13">
    <source>
        <dbReference type="ARBA" id="ARBA00023054"/>
    </source>
</evidence>
<feature type="binding site" evidence="18">
    <location>
        <position position="679"/>
    </location>
    <ligand>
        <name>Zn(2+)</name>
        <dbReference type="ChEBI" id="CHEBI:29105"/>
    </ligand>
</feature>
<evidence type="ECO:0000256" key="6">
    <source>
        <dbReference type="ARBA" id="ARBA00022723"/>
    </source>
</evidence>
<evidence type="ECO:0000256" key="2">
    <source>
        <dbReference type="ARBA" id="ARBA00004123"/>
    </source>
</evidence>
<dbReference type="Proteomes" id="UP000283509">
    <property type="component" value="Unassembled WGS sequence"/>
</dbReference>
<sequence>MGIRSFGPEEPRKIQFFSPLTLILGQNGCGKTTIIESLKYITTGDAPPGCGKGASFVHDPKLAKEVTVRGQIKLMLKDTKGATLVTTRSLEATQKLKKIECKTIDATLQRRRPDGSTDAISSKCADFEAEISNALGVSKPILNNVIFCHQEESNWPLDEGKKVKEKFDAIFNATKYIKCLDTIRKLRAEMKTKVKNMHEVIESLKKWRDEANRKRVDLKESCEQQNKIKVQKSKLKEELEPIRERLKEICDLEENVGRLNGELIGEKHKLEALRQSQADLRATLSEQLDCSDEELYHMIQDFQKNLESMEEEQEKVMSRMQSIQREKEKNQTEISRTERLRGEYEAAYKTQQDYIKERNRQMSSITKEFSFAEFMGVEDFSEQQAQCLLSILLKLVEEERKKIAEKKEEYERKEEAVQKEIDGLRTSEAALDHDIKTKGKQLDETGKKIRQLKQALMRNESDLSDMDLDSLKVELTQVEDMIAKEESKVNMTELTAEIERAKKNKREGEHEVDEIKRVVAKMNRQANARSQYDIHMKEKKELENRIEFLKRKHADEFEHLLEAIPDDNIKNKVDACADSLRRRVTELRQEIEGLNKRRTHLSVSIKGQKQQQSRKEQEIRDLESKIDNICDGMNLDEALEKSKEVKDNLTRERGDLSSSITVLNRFTAKLRQRDCCPLCHRDFPSKDDVNQLIEELEGKVISIPGKLEQVKVKLDKQEKVHDQIIQLKPQRNLANSAKVELDKIRAQIEEEMKELAKVDSDLESQKKCWT</sequence>
<comment type="similarity">
    <text evidence="4">Belongs to the SMC family. RAD50 subfamily.</text>
</comment>
<proteinExistence type="inferred from homology"/>
<dbReference type="GO" id="GO:0000722">
    <property type="term" value="P:telomere maintenance via recombination"/>
    <property type="evidence" value="ECO:0007669"/>
    <property type="project" value="TreeGrafter"/>
</dbReference>
<dbReference type="GO" id="GO:0000794">
    <property type="term" value="C:condensed nuclear chromosome"/>
    <property type="evidence" value="ECO:0007669"/>
    <property type="project" value="TreeGrafter"/>
</dbReference>
<comment type="catalytic activity">
    <reaction evidence="17">
        <text>ATP + H2O = ADP + phosphate + H(+)</text>
        <dbReference type="Rhea" id="RHEA:13065"/>
        <dbReference type="ChEBI" id="CHEBI:15377"/>
        <dbReference type="ChEBI" id="CHEBI:15378"/>
        <dbReference type="ChEBI" id="CHEBI:30616"/>
        <dbReference type="ChEBI" id="CHEBI:43474"/>
        <dbReference type="ChEBI" id="CHEBI:456216"/>
    </reaction>
</comment>
<reference evidence="21 22" key="2">
    <citation type="submission" date="2019-01" db="EMBL/GenBank/DDBJ databases">
        <title>The decoding of complex shrimp genome reveals the adaptation for benthos swimmer, frequently molting mechanism and breeding impact on genome.</title>
        <authorList>
            <person name="Sun Y."/>
            <person name="Gao Y."/>
            <person name="Yu Y."/>
        </authorList>
    </citation>
    <scope>NUCLEOTIDE SEQUENCE [LARGE SCALE GENOMIC DNA]</scope>
    <source>
        <tissue evidence="21">Muscle</tissue>
    </source>
</reference>
<evidence type="ECO:0000313" key="21">
    <source>
        <dbReference type="EMBL" id="ROT68583.1"/>
    </source>
</evidence>
<evidence type="ECO:0000256" key="10">
    <source>
        <dbReference type="ARBA" id="ARBA00022833"/>
    </source>
</evidence>
<dbReference type="GO" id="GO:0003691">
    <property type="term" value="F:double-stranded telomeric DNA binding"/>
    <property type="evidence" value="ECO:0007669"/>
    <property type="project" value="TreeGrafter"/>
</dbReference>
<reference evidence="21 22" key="1">
    <citation type="submission" date="2018-04" db="EMBL/GenBank/DDBJ databases">
        <authorList>
            <person name="Zhang X."/>
            <person name="Yuan J."/>
            <person name="Li F."/>
            <person name="Xiang J."/>
        </authorList>
    </citation>
    <scope>NUCLEOTIDE SEQUENCE [LARGE SCALE GENOMIC DNA]</scope>
    <source>
        <tissue evidence="21">Muscle</tissue>
    </source>
</reference>
<dbReference type="SUPFAM" id="SSF52540">
    <property type="entry name" value="P-loop containing nucleoside triphosphate hydrolases"/>
    <property type="match status" value="1"/>
</dbReference>
<dbReference type="GO" id="GO:0006302">
    <property type="term" value="P:double-strand break repair"/>
    <property type="evidence" value="ECO:0007669"/>
    <property type="project" value="InterPro"/>
</dbReference>
<evidence type="ECO:0000256" key="5">
    <source>
        <dbReference type="ARBA" id="ARBA00022454"/>
    </source>
</evidence>
<keyword evidence="10 18" id="KW-0862">Zinc</keyword>
<keyword evidence="16" id="KW-0469">Meiosis</keyword>
<dbReference type="InterPro" id="IPR038729">
    <property type="entry name" value="Rad50/SbcC_AAA"/>
</dbReference>
<dbReference type="PROSITE" id="PS51131">
    <property type="entry name" value="ZN_HOOK"/>
    <property type="match status" value="1"/>
</dbReference>
<evidence type="ECO:0000256" key="19">
    <source>
        <dbReference type="SAM" id="Coils"/>
    </source>
</evidence>
<feature type="domain" description="Zinc-hook" evidence="20">
    <location>
        <begin position="632"/>
        <end position="729"/>
    </location>
</feature>
<dbReference type="InterPro" id="IPR027417">
    <property type="entry name" value="P-loop_NTPase"/>
</dbReference>
<dbReference type="GO" id="GO:0016887">
    <property type="term" value="F:ATP hydrolysis activity"/>
    <property type="evidence" value="ECO:0007669"/>
    <property type="project" value="InterPro"/>
</dbReference>
<feature type="binding site" evidence="18">
    <location>
        <position position="676"/>
    </location>
    <ligand>
        <name>Zn(2+)</name>
        <dbReference type="ChEBI" id="CHEBI:29105"/>
    </ligand>
</feature>
<evidence type="ECO:0000256" key="4">
    <source>
        <dbReference type="ARBA" id="ARBA00009439"/>
    </source>
</evidence>
<keyword evidence="15" id="KW-0539">Nucleus</keyword>
<keyword evidence="8" id="KW-0227">DNA damage</keyword>
<keyword evidence="22" id="KW-1185">Reference proteome</keyword>
<dbReference type="Pfam" id="PF13476">
    <property type="entry name" value="AAA_23"/>
    <property type="match status" value="1"/>
</dbReference>
<evidence type="ECO:0000256" key="16">
    <source>
        <dbReference type="ARBA" id="ARBA00023254"/>
    </source>
</evidence>
<dbReference type="PANTHER" id="PTHR18867:SF12">
    <property type="entry name" value="DNA REPAIR PROTEIN RAD50"/>
    <property type="match status" value="1"/>
</dbReference>
<dbReference type="GO" id="GO:0051880">
    <property type="term" value="F:G-quadruplex DNA binding"/>
    <property type="evidence" value="ECO:0007669"/>
    <property type="project" value="TreeGrafter"/>
</dbReference>
<keyword evidence="6 18" id="KW-0479">Metal-binding</keyword>
<evidence type="ECO:0000256" key="18">
    <source>
        <dbReference type="PROSITE-ProRule" id="PRU00471"/>
    </source>
</evidence>
<evidence type="ECO:0000256" key="7">
    <source>
        <dbReference type="ARBA" id="ARBA00022741"/>
    </source>
</evidence>
<keyword evidence="9" id="KW-0378">Hydrolase</keyword>
<evidence type="ECO:0000256" key="17">
    <source>
        <dbReference type="ARBA" id="ARBA00049360"/>
    </source>
</evidence>
<keyword evidence="7" id="KW-0547">Nucleotide-binding</keyword>
<evidence type="ECO:0000313" key="22">
    <source>
        <dbReference type="Proteomes" id="UP000283509"/>
    </source>
</evidence>
<dbReference type="GO" id="GO:0043047">
    <property type="term" value="F:single-stranded telomeric DNA binding"/>
    <property type="evidence" value="ECO:0007669"/>
    <property type="project" value="TreeGrafter"/>
</dbReference>
<evidence type="ECO:0000256" key="3">
    <source>
        <dbReference type="ARBA" id="ARBA00004286"/>
    </source>
</evidence>
<comment type="caution">
    <text evidence="21">The sequence shown here is derived from an EMBL/GenBank/DDBJ whole genome shotgun (WGS) entry which is preliminary data.</text>
</comment>
<keyword evidence="14" id="KW-0234">DNA repair</keyword>
<comment type="subcellular location">
    <subcellularLocation>
        <location evidence="3">Chromosome</location>
    </subcellularLocation>
    <subcellularLocation>
        <location evidence="2">Nucleus</location>
    </subcellularLocation>
</comment>
<organism evidence="21 22">
    <name type="scientific">Penaeus vannamei</name>
    <name type="common">Whiteleg shrimp</name>
    <name type="synonym">Litopenaeus vannamei</name>
    <dbReference type="NCBI Taxonomy" id="6689"/>
    <lineage>
        <taxon>Eukaryota</taxon>
        <taxon>Metazoa</taxon>
        <taxon>Ecdysozoa</taxon>
        <taxon>Arthropoda</taxon>
        <taxon>Crustacea</taxon>
        <taxon>Multicrustacea</taxon>
        <taxon>Malacostraca</taxon>
        <taxon>Eumalacostraca</taxon>
        <taxon>Eucarida</taxon>
        <taxon>Decapoda</taxon>
        <taxon>Dendrobranchiata</taxon>
        <taxon>Penaeoidea</taxon>
        <taxon>Penaeidae</taxon>
        <taxon>Penaeus</taxon>
    </lineage>
</organism>
<comment type="cofactor">
    <cofactor evidence="1">
        <name>Zn(2+)</name>
        <dbReference type="ChEBI" id="CHEBI:29105"/>
    </cofactor>
</comment>
<dbReference type="GO" id="GO:0005524">
    <property type="term" value="F:ATP binding"/>
    <property type="evidence" value="ECO:0007669"/>
    <property type="project" value="UniProtKB-KW"/>
</dbReference>
<evidence type="ECO:0000259" key="20">
    <source>
        <dbReference type="PROSITE" id="PS51131"/>
    </source>
</evidence>
<dbReference type="SUPFAM" id="SSF75712">
    <property type="entry name" value="Rad50 coiled-coil Zn hook"/>
    <property type="match status" value="1"/>
</dbReference>
<dbReference type="GO" id="GO:0070192">
    <property type="term" value="P:chromosome organization involved in meiotic cell cycle"/>
    <property type="evidence" value="ECO:0007669"/>
    <property type="project" value="TreeGrafter"/>
</dbReference>
<dbReference type="Pfam" id="PF04423">
    <property type="entry name" value="Rad50_zn_hook"/>
    <property type="match status" value="1"/>
</dbReference>
<dbReference type="InterPro" id="IPR013134">
    <property type="entry name" value="Zn_hook_RAD50"/>
</dbReference>
<evidence type="ECO:0000256" key="15">
    <source>
        <dbReference type="ARBA" id="ARBA00023242"/>
    </source>
</evidence>
<evidence type="ECO:0000256" key="14">
    <source>
        <dbReference type="ARBA" id="ARBA00023204"/>
    </source>
</evidence>
<accession>A0A423SWS7</accession>
<dbReference type="Gene3D" id="3.40.50.300">
    <property type="entry name" value="P-loop containing nucleotide triphosphate hydrolases"/>
    <property type="match status" value="1"/>
</dbReference>
<keyword evidence="13 19" id="KW-0175">Coiled coil</keyword>
<dbReference type="EMBL" id="QCYY01002655">
    <property type="protein sequence ID" value="ROT68583.1"/>
    <property type="molecule type" value="Genomic_DNA"/>
</dbReference>
<keyword evidence="12" id="KW-0460">Magnesium</keyword>
<evidence type="ECO:0000256" key="11">
    <source>
        <dbReference type="ARBA" id="ARBA00022840"/>
    </source>
</evidence>
<gene>
    <name evidence="21" type="ORF">C7M84_013266</name>
</gene>
<keyword evidence="5" id="KW-0158">Chromosome</keyword>
<dbReference type="AlphaFoldDB" id="A0A423SWS7"/>
<protein>
    <submittedName>
        <fullName evidence="21">DNA repair protein RAD50</fullName>
    </submittedName>
</protein>
<name>A0A423SWS7_PENVA</name>
<feature type="coiled-coil region" evidence="19">
    <location>
        <begin position="389"/>
        <end position="655"/>
    </location>
</feature>